<evidence type="ECO:0000256" key="5">
    <source>
        <dbReference type="ARBA" id="ARBA00022692"/>
    </source>
</evidence>
<protein>
    <recommendedName>
        <fullName evidence="3 9">NADH-ubiquinone oxidoreductase chain 3</fullName>
        <ecNumber evidence="9">7.1.1.2</ecNumber>
    </recommendedName>
</protein>
<keyword evidence="9" id="KW-0520">NAD</keyword>
<name>A0A3Q8UAB8_9HYME</name>
<dbReference type="Gene3D" id="1.20.58.1610">
    <property type="entry name" value="NADH:ubiquinone/plastoquinone oxidoreductase, chain 3"/>
    <property type="match status" value="1"/>
</dbReference>
<evidence type="ECO:0000256" key="3">
    <source>
        <dbReference type="ARBA" id="ARBA00021007"/>
    </source>
</evidence>
<dbReference type="GO" id="GO:0030964">
    <property type="term" value="C:NADH dehydrogenase complex"/>
    <property type="evidence" value="ECO:0007669"/>
    <property type="project" value="TreeGrafter"/>
</dbReference>
<geneLocation type="mitochondrion" evidence="10"/>
<dbReference type="InterPro" id="IPR000440">
    <property type="entry name" value="NADH_UbQ/plastoQ_OxRdtase_su3"/>
</dbReference>
<dbReference type="PANTHER" id="PTHR11058:SF9">
    <property type="entry name" value="NADH-UBIQUINONE OXIDOREDUCTASE CHAIN 3"/>
    <property type="match status" value="1"/>
</dbReference>
<reference evidence="10" key="1">
    <citation type="journal article" date="2018" name="Mol. Phylogenet. Evol.">
        <title>Mitochondrial phylogenomics of the Hymenoptera.</title>
        <authorList>
            <person name="Tang P."/>
            <person name="Zhu J.C."/>
            <person name="Zheng B.Y."/>
            <person name="Wei S.J."/>
            <person name="Sharkey M."/>
            <person name="Chen X.X."/>
            <person name="Vogler A.P."/>
        </authorList>
    </citation>
    <scope>NUCLEOTIDE SEQUENCE</scope>
</reference>
<gene>
    <name evidence="10" type="primary">nad3</name>
</gene>
<keyword evidence="9" id="KW-1278">Translocase</keyword>
<comment type="function">
    <text evidence="9">Core subunit of the mitochondrial membrane respiratory chain NADH dehydrogenase (Complex I) which catalyzes electron transfer from NADH through the respiratory chain, using ubiquinone as an electron acceptor. Essential for the catalytic activity of complex I.</text>
</comment>
<dbReference type="GO" id="GO:0031966">
    <property type="term" value="C:mitochondrial membrane"/>
    <property type="evidence" value="ECO:0007669"/>
    <property type="project" value="UniProtKB-SubCell"/>
</dbReference>
<keyword evidence="9" id="KW-0830">Ubiquinone</keyword>
<keyword evidence="4 9" id="KW-0813">Transport</keyword>
<accession>A0A3Q8UAB8</accession>
<keyword evidence="9" id="KW-0249">Electron transport</keyword>
<evidence type="ECO:0000256" key="9">
    <source>
        <dbReference type="RuleBase" id="RU003640"/>
    </source>
</evidence>
<dbReference type="EMBL" id="MG923511">
    <property type="protein sequence ID" value="AZL93445.1"/>
    <property type="molecule type" value="Genomic_DNA"/>
</dbReference>
<organism evidence="10">
    <name type="scientific">Pristaulacus sp. ZJUH_2016030</name>
    <dbReference type="NCBI Taxonomy" id="2491655"/>
    <lineage>
        <taxon>Eukaryota</taxon>
        <taxon>Metazoa</taxon>
        <taxon>Ecdysozoa</taxon>
        <taxon>Arthropoda</taxon>
        <taxon>Hexapoda</taxon>
        <taxon>Insecta</taxon>
        <taxon>Pterygota</taxon>
        <taxon>Neoptera</taxon>
        <taxon>Endopterygota</taxon>
        <taxon>Hymenoptera</taxon>
        <taxon>Apocrita</taxon>
        <taxon>Evanioidea</taxon>
        <taxon>Aulacidae</taxon>
        <taxon>Pristaulacus</taxon>
    </lineage>
</organism>
<sequence>MLIMFFLITIIILISIILIFLNYFIMFKIIFSREKSSPFECGFDPFSSPRLPFSVNFFLISIIFLIFDVEISIILPMIINFKNSQIFYWIILNFIFILILIFGLLIEWIDGSINWMY</sequence>
<feature type="transmembrane region" description="Helical" evidence="9">
    <location>
        <begin position="6"/>
        <end position="25"/>
    </location>
</feature>
<dbReference type="EC" id="7.1.1.2" evidence="9"/>
<feature type="transmembrane region" description="Helical" evidence="9">
    <location>
        <begin position="86"/>
        <end position="109"/>
    </location>
</feature>
<evidence type="ECO:0000256" key="4">
    <source>
        <dbReference type="ARBA" id="ARBA00022448"/>
    </source>
</evidence>
<keyword evidence="6 9" id="KW-1133">Transmembrane helix</keyword>
<evidence type="ECO:0000256" key="8">
    <source>
        <dbReference type="ARBA" id="ARBA00049551"/>
    </source>
</evidence>
<comment type="similarity">
    <text evidence="2 9">Belongs to the complex I subunit 3 family.</text>
</comment>
<proteinExistence type="inferred from homology"/>
<keyword evidence="9" id="KW-0679">Respiratory chain</keyword>
<dbReference type="PANTHER" id="PTHR11058">
    <property type="entry name" value="NADH-UBIQUINONE OXIDOREDUCTASE CHAIN 3"/>
    <property type="match status" value="1"/>
</dbReference>
<dbReference type="AlphaFoldDB" id="A0A3Q8UAB8"/>
<evidence type="ECO:0000256" key="7">
    <source>
        <dbReference type="ARBA" id="ARBA00023136"/>
    </source>
</evidence>
<feature type="transmembrane region" description="Helical" evidence="9">
    <location>
        <begin position="57"/>
        <end position="80"/>
    </location>
</feature>
<comment type="subcellular location">
    <subcellularLocation>
        <location evidence="1">Membrane</location>
    </subcellularLocation>
    <subcellularLocation>
        <location evidence="9">Mitochondrion membrane</location>
        <topology evidence="9">Multi-pass membrane protein</topology>
    </subcellularLocation>
</comment>
<evidence type="ECO:0000256" key="2">
    <source>
        <dbReference type="ARBA" id="ARBA00008472"/>
    </source>
</evidence>
<evidence type="ECO:0000313" key="10">
    <source>
        <dbReference type="EMBL" id="AZL93445.1"/>
    </source>
</evidence>
<keyword evidence="7 9" id="KW-0472">Membrane</keyword>
<dbReference type="GO" id="GO:0008137">
    <property type="term" value="F:NADH dehydrogenase (ubiquinone) activity"/>
    <property type="evidence" value="ECO:0007669"/>
    <property type="project" value="UniProtKB-UniRule"/>
</dbReference>
<dbReference type="InterPro" id="IPR038430">
    <property type="entry name" value="NDAH_ubi_oxred_su3_sf"/>
</dbReference>
<evidence type="ECO:0000256" key="1">
    <source>
        <dbReference type="ARBA" id="ARBA00004370"/>
    </source>
</evidence>
<dbReference type="Pfam" id="PF00507">
    <property type="entry name" value="Oxidored_q4"/>
    <property type="match status" value="1"/>
</dbReference>
<keyword evidence="5 9" id="KW-0812">Transmembrane</keyword>
<comment type="catalytic activity">
    <reaction evidence="8 9">
        <text>a ubiquinone + NADH + 5 H(+)(in) = a ubiquinol + NAD(+) + 4 H(+)(out)</text>
        <dbReference type="Rhea" id="RHEA:29091"/>
        <dbReference type="Rhea" id="RHEA-COMP:9565"/>
        <dbReference type="Rhea" id="RHEA-COMP:9566"/>
        <dbReference type="ChEBI" id="CHEBI:15378"/>
        <dbReference type="ChEBI" id="CHEBI:16389"/>
        <dbReference type="ChEBI" id="CHEBI:17976"/>
        <dbReference type="ChEBI" id="CHEBI:57540"/>
        <dbReference type="ChEBI" id="CHEBI:57945"/>
        <dbReference type="EC" id="7.1.1.2"/>
    </reaction>
</comment>
<keyword evidence="9 10" id="KW-0496">Mitochondrion</keyword>
<evidence type="ECO:0000256" key="6">
    <source>
        <dbReference type="ARBA" id="ARBA00022989"/>
    </source>
</evidence>